<comment type="caution">
    <text evidence="2">The sequence shown here is derived from an EMBL/GenBank/DDBJ whole genome shotgun (WGS) entry which is preliminary data.</text>
</comment>
<evidence type="ECO:0000313" key="3">
    <source>
        <dbReference type="Proteomes" id="UP001079430"/>
    </source>
</evidence>
<organism evidence="2 3">
    <name type="scientific">Sinorhizobium psoraleae</name>
    <dbReference type="NCBI Taxonomy" id="520838"/>
    <lineage>
        <taxon>Bacteria</taxon>
        <taxon>Pseudomonadati</taxon>
        <taxon>Pseudomonadota</taxon>
        <taxon>Alphaproteobacteria</taxon>
        <taxon>Hyphomicrobiales</taxon>
        <taxon>Rhizobiaceae</taxon>
        <taxon>Sinorhizobium/Ensifer group</taxon>
        <taxon>Sinorhizobium</taxon>
    </lineage>
</organism>
<dbReference type="InterPro" id="IPR014966">
    <property type="entry name" value="FRG-dom"/>
</dbReference>
<keyword evidence="3" id="KW-1185">Reference proteome</keyword>
<protein>
    <submittedName>
        <fullName evidence="2">FRG domain-containing protein</fullName>
    </submittedName>
</protein>
<feature type="domain" description="FRG" evidence="1">
    <location>
        <begin position="5"/>
        <end position="75"/>
    </location>
</feature>
<dbReference type="SMART" id="SM00901">
    <property type="entry name" value="FRG"/>
    <property type="match status" value="1"/>
</dbReference>
<dbReference type="Pfam" id="PF08867">
    <property type="entry name" value="FRG"/>
    <property type="match status" value="1"/>
</dbReference>
<gene>
    <name evidence="2" type="ORF">O3W52_11260</name>
</gene>
<accession>A0ABT4KF81</accession>
<dbReference type="EMBL" id="JAPVOI010000004">
    <property type="protein sequence ID" value="MCZ4090625.1"/>
    <property type="molecule type" value="Genomic_DNA"/>
</dbReference>
<name>A0ABT4KF81_9HYPH</name>
<reference evidence="2" key="1">
    <citation type="submission" date="2022-10" db="EMBL/GenBank/DDBJ databases">
        <title>Whole genome sequencing of three plant growth promoting bacteria isolated from Vachellia tortilis subsp. raddiana in Morocco.</title>
        <authorList>
            <person name="Hnini M."/>
            <person name="Zouagui R."/>
            <person name="Zouagui H."/>
            <person name="Chemao Elfihri M.-W."/>
            <person name="Ibrahimi A."/>
            <person name="Sbabou L."/>
            <person name="Aurag J."/>
        </authorList>
    </citation>
    <scope>NUCLEOTIDE SEQUENCE</scope>
    <source>
        <strain evidence="2">LMR678</strain>
    </source>
</reference>
<sequence length="215" mass="24119">MVVQGQGRIYREFDEKRLFSEFKRRSKLLIQGATPNNDWEWLTLAQHFGVPTRLLDWTDNPLISAYFATSSGKVKAHAEIIAVRTSAAEFVDVEKDKPFELGDVAFFEAPLMASRVSAQGGLFTVHPNPSSQWAPGLDEIRRFRISPGKRDEFRLKLHGIGINAAFVWGDLQGLGDHLRWHFTKGIPFASARTGQKFVLPTPTAPSPMQEQDTPA</sequence>
<proteinExistence type="predicted"/>
<evidence type="ECO:0000259" key="1">
    <source>
        <dbReference type="SMART" id="SM00901"/>
    </source>
</evidence>
<evidence type="ECO:0000313" key="2">
    <source>
        <dbReference type="EMBL" id="MCZ4090625.1"/>
    </source>
</evidence>
<dbReference type="Proteomes" id="UP001079430">
    <property type="component" value="Unassembled WGS sequence"/>
</dbReference>
<dbReference type="RefSeq" id="WP_269279112.1">
    <property type="nucleotide sequence ID" value="NZ_JAPVOI010000004.1"/>
</dbReference>